<dbReference type="PANTHER" id="PTHR47331">
    <property type="entry name" value="PHD-TYPE DOMAIN-CONTAINING PROTEIN"/>
    <property type="match status" value="1"/>
</dbReference>
<dbReference type="Pfam" id="PF05380">
    <property type="entry name" value="Peptidase_A17"/>
    <property type="match status" value="1"/>
</dbReference>
<dbReference type="InterPro" id="IPR008042">
    <property type="entry name" value="Retrotrans_Pao"/>
</dbReference>
<evidence type="ECO:0000313" key="1">
    <source>
        <dbReference type="EMBL" id="GFY69043.1"/>
    </source>
</evidence>
<dbReference type="Proteomes" id="UP000886998">
    <property type="component" value="Unassembled WGS sequence"/>
</dbReference>
<reference evidence="1" key="1">
    <citation type="submission" date="2020-08" db="EMBL/GenBank/DDBJ databases">
        <title>Multicomponent nature underlies the extraordinary mechanical properties of spider dragline silk.</title>
        <authorList>
            <person name="Kono N."/>
            <person name="Nakamura H."/>
            <person name="Mori M."/>
            <person name="Yoshida Y."/>
            <person name="Ohtoshi R."/>
            <person name="Malay A.D."/>
            <person name="Moran D.A.P."/>
            <person name="Tomita M."/>
            <person name="Numata K."/>
            <person name="Arakawa K."/>
        </authorList>
    </citation>
    <scope>NUCLEOTIDE SEQUENCE</scope>
</reference>
<sequence>MVNIITSFVASKGRVAPLKTLSLPRLELMGALLSARLSEKIMKGLEFPVQRIFWTDSSIVFFWIKGSPDKFKVFIKNRIQEIHKLSNPQNGFTALAKRIQAILLIPSGQDRVRRFIQKCLTCFKTKTQTINQDVMGDSCPKIELHRQDPLKE</sequence>
<dbReference type="EMBL" id="BMAV01017413">
    <property type="protein sequence ID" value="GFY69043.1"/>
    <property type="molecule type" value="Genomic_DNA"/>
</dbReference>
<comment type="caution">
    <text evidence="1">The sequence shown here is derived from an EMBL/GenBank/DDBJ whole genome shotgun (WGS) entry which is preliminary data.</text>
</comment>
<dbReference type="OrthoDB" id="8036689at2759"/>
<evidence type="ECO:0000313" key="2">
    <source>
        <dbReference type="Proteomes" id="UP000886998"/>
    </source>
</evidence>
<accession>A0A8X6YE68</accession>
<protein>
    <submittedName>
        <fullName evidence="1">Integrase catalytic domain-containing protein</fullName>
    </submittedName>
</protein>
<dbReference type="PANTHER" id="PTHR47331:SF5">
    <property type="entry name" value="RIBONUCLEASE H"/>
    <property type="match status" value="1"/>
</dbReference>
<proteinExistence type="predicted"/>
<name>A0A8X6YE68_9ARAC</name>
<dbReference type="AlphaFoldDB" id="A0A8X6YE68"/>
<keyword evidence="2" id="KW-1185">Reference proteome</keyword>
<gene>
    <name evidence="1" type="ORF">TNIN_128951</name>
</gene>
<organism evidence="1 2">
    <name type="scientific">Trichonephila inaurata madagascariensis</name>
    <dbReference type="NCBI Taxonomy" id="2747483"/>
    <lineage>
        <taxon>Eukaryota</taxon>
        <taxon>Metazoa</taxon>
        <taxon>Ecdysozoa</taxon>
        <taxon>Arthropoda</taxon>
        <taxon>Chelicerata</taxon>
        <taxon>Arachnida</taxon>
        <taxon>Araneae</taxon>
        <taxon>Araneomorphae</taxon>
        <taxon>Entelegynae</taxon>
        <taxon>Araneoidea</taxon>
        <taxon>Nephilidae</taxon>
        <taxon>Trichonephila</taxon>
        <taxon>Trichonephila inaurata</taxon>
    </lineage>
</organism>